<accession>A0ACC3CRY8</accession>
<gene>
    <name evidence="1" type="ORF">LTS18_002547</name>
</gene>
<organism evidence="1 2">
    <name type="scientific">Coniosporium uncinatum</name>
    <dbReference type="NCBI Taxonomy" id="93489"/>
    <lineage>
        <taxon>Eukaryota</taxon>
        <taxon>Fungi</taxon>
        <taxon>Dikarya</taxon>
        <taxon>Ascomycota</taxon>
        <taxon>Pezizomycotina</taxon>
        <taxon>Dothideomycetes</taxon>
        <taxon>Dothideomycetes incertae sedis</taxon>
        <taxon>Coniosporium</taxon>
    </lineage>
</organism>
<sequence>RQAKVSDQQEQEEGTTRSRKKRGSGKPPLLWFSSTALEENVNLGVYRAIFSETEQSDESRIIDLIRSKQLSPEKTPSKPNNPEDEGGVPLSPAIGPHYFLCMIGGGHFAAMIISLAPKMTKKAGVAERSATVIAHKTFHRYTTRRKQGGAQSANDASKGNAHSAGSSIRRYNESALTAEVRELLGQWKPMIDSSELLFIRATGSQNRQTLYGPYEGQVLRQNDTRIRGFPFSTRRATQAELMRCFVELTRVKTDRVDEAALAAEQEEATRQEQAEAQSRAASKAAKSAAAAAPKKSQEDEVAELHTTQLSSLIRRSKAPA</sequence>
<proteinExistence type="predicted"/>
<name>A0ACC3CRY8_9PEZI</name>
<evidence type="ECO:0000313" key="1">
    <source>
        <dbReference type="EMBL" id="KAK3043960.1"/>
    </source>
</evidence>
<feature type="non-terminal residue" evidence="1">
    <location>
        <position position="1"/>
    </location>
</feature>
<evidence type="ECO:0000313" key="2">
    <source>
        <dbReference type="Proteomes" id="UP001186974"/>
    </source>
</evidence>
<dbReference type="Proteomes" id="UP001186974">
    <property type="component" value="Unassembled WGS sequence"/>
</dbReference>
<keyword evidence="2" id="KW-1185">Reference proteome</keyword>
<comment type="caution">
    <text evidence="1">The sequence shown here is derived from an EMBL/GenBank/DDBJ whole genome shotgun (WGS) entry which is preliminary data.</text>
</comment>
<reference evidence="1" key="1">
    <citation type="submission" date="2024-09" db="EMBL/GenBank/DDBJ databases">
        <title>Black Yeasts Isolated from many extreme environments.</title>
        <authorList>
            <person name="Coleine C."/>
            <person name="Stajich J.E."/>
            <person name="Selbmann L."/>
        </authorList>
    </citation>
    <scope>NUCLEOTIDE SEQUENCE</scope>
    <source>
        <strain evidence="1">CCFEE 5737</strain>
    </source>
</reference>
<dbReference type="EMBL" id="JAWDJW010012627">
    <property type="protein sequence ID" value="KAK3043960.1"/>
    <property type="molecule type" value="Genomic_DNA"/>
</dbReference>
<protein>
    <submittedName>
        <fullName evidence="1">Uncharacterized protein</fullName>
    </submittedName>
</protein>
<feature type="non-terminal residue" evidence="1">
    <location>
        <position position="320"/>
    </location>
</feature>